<protein>
    <recommendedName>
        <fullName evidence="4">C2H2-type domain-containing protein</fullName>
    </recommendedName>
</protein>
<keyword evidence="3" id="KW-1185">Reference proteome</keyword>
<dbReference type="Proteomes" id="UP001365542">
    <property type="component" value="Unassembled WGS sequence"/>
</dbReference>
<feature type="region of interest" description="Disordered" evidence="1">
    <location>
        <begin position="654"/>
        <end position="701"/>
    </location>
</feature>
<feature type="compositionally biased region" description="Acidic residues" evidence="1">
    <location>
        <begin position="903"/>
        <end position="915"/>
    </location>
</feature>
<feature type="compositionally biased region" description="Low complexity" evidence="1">
    <location>
        <begin position="1009"/>
        <end position="1019"/>
    </location>
</feature>
<feature type="compositionally biased region" description="Gly residues" evidence="1">
    <location>
        <begin position="238"/>
        <end position="247"/>
    </location>
</feature>
<feature type="compositionally biased region" description="Polar residues" evidence="1">
    <location>
        <begin position="920"/>
        <end position="936"/>
    </location>
</feature>
<comment type="caution">
    <text evidence="2">The sequence shown here is derived from an EMBL/GenBank/DDBJ whole genome shotgun (WGS) entry which is preliminary data.</text>
</comment>
<accession>A0AAV9WSR1</accession>
<evidence type="ECO:0000313" key="3">
    <source>
        <dbReference type="Proteomes" id="UP001365542"/>
    </source>
</evidence>
<feature type="compositionally biased region" description="Polar residues" evidence="1">
    <location>
        <begin position="176"/>
        <end position="191"/>
    </location>
</feature>
<feature type="compositionally biased region" description="Polar residues" evidence="1">
    <location>
        <begin position="680"/>
        <end position="692"/>
    </location>
</feature>
<feature type="compositionally biased region" description="Polar residues" evidence="1">
    <location>
        <begin position="198"/>
        <end position="216"/>
    </location>
</feature>
<organism evidence="2 3">
    <name type="scientific">Orbilia ellipsospora</name>
    <dbReference type="NCBI Taxonomy" id="2528407"/>
    <lineage>
        <taxon>Eukaryota</taxon>
        <taxon>Fungi</taxon>
        <taxon>Dikarya</taxon>
        <taxon>Ascomycota</taxon>
        <taxon>Pezizomycotina</taxon>
        <taxon>Orbiliomycetes</taxon>
        <taxon>Orbiliales</taxon>
        <taxon>Orbiliaceae</taxon>
        <taxon>Orbilia</taxon>
    </lineage>
</organism>
<feature type="region of interest" description="Disordered" evidence="1">
    <location>
        <begin position="886"/>
        <end position="949"/>
    </location>
</feature>
<feature type="compositionally biased region" description="Polar residues" evidence="1">
    <location>
        <begin position="890"/>
        <end position="902"/>
    </location>
</feature>
<proteinExistence type="predicted"/>
<gene>
    <name evidence="2" type="ORF">TWF694_006130</name>
</gene>
<evidence type="ECO:0008006" key="4">
    <source>
        <dbReference type="Google" id="ProtNLM"/>
    </source>
</evidence>
<sequence length="1522" mass="171164">MLLQRSPNLASVDWRRYEPCFPELEGLTYNQIGPKIFSDIQHAPLQLDDTFPKYQRSYHYSFQIPSPNFQVRPPAKAHVPQLLVLNVTRSSQQMSKPNRSTSVLSRRQSNYALWRPDSFESFWNSYLYCHLSFSVKLRLSLHIQLFGYDSDRDQTLFSSITIHYIPMMRQIPRGSASYNNDRTSVRPTSRYSRACASGDSQSSRARNPRWSSQRNGGSVGGRASQKKRSRQSFSATEGDGGSDGGDGSSPKRSKSFPVSNSISKKYRCPFGSTLLDAYKDCHSVRRSNLRRLKEHLQEAHFKGVLPRDLKIADNWNKVFKICFPSWRQPIPDPYFPGREFHRSTFSFERPHSQCDFDNVPGNVRDIVLSPKPLIEDDETGNILVEGDILSDLHDDWCKDGDYVPADLEEAVSMKLGITSNERADLEDSSSPSTSWRLFPDFMNMETMMDSTYPSSLPIDFPKPFSFNDTQQSQLNEKFGRNFILYILNQPESSLPLKLEDCKRFSFPTLAEMVVDIPSLFKKEFQDAPFNCDNWGIIDPITKQVIPDVGYSPWTSWWKFLEMNPNGDIELYFCVDTPIWNATDNMERTNLARFKGGWDVPEIYKTNKIIAHATRFDRPYTSRSSMFTDSFKSLSLSKAASQGVLEYPARGITDIPGIKDSKPNTSVDSSSTDKGPDSKSKALSTEDSASASTPGCGHSPPQVLRAKSFRKILKAMHSQLEPEDGVCSLKRFSTRLACPFAKKLPELYISCLAINCGSLEEVKNHLMNHHHFSDRMEELKDCASWHEIFDFCFQHAKLTTQPSAYFSFIPLIHHLQNKTDIETGDSIDLLTEEIKHQEGSSRPGSSVETSSVGYQVTSDDMDDTSSIGDEISTACLDEGECLDSLDFVSDQDMSPDSYSNGEVSDTDEQTDEENTEEAPTTHATENDGFNFTETITEIPTPDGHSTDKSTIGDTEVVWKIRAIYTTSLLVVLRNASHQLSKAIPDQAQDGESGRYPKQCPATSPTSDGANSSSNQNNQTSVPCSTSHPSFQGDGIRRRRRNGRRRDNGSGKSDKSGIEPGIPILKRKYYCPCALLKCKQHQACWKPRRKYCASIQILRGHIRRDHYQNMFLPDEFQPENADNWPAFFKQCQKICKAEYSGMPTPSDSCCFVDEKNKNVLRDEFTALTMLTAGLARIKLGDGSIINSVNQYLLILSVEQSSFEMHQYVPIQNETAQYDPELLPMALDHDLLSPRPSSSVSACPYRPYGPDNVRNSPQLFPPADQPSQNRMASSVNTPEIFDTITDQLAPPHCDSTSPIVPETLRGMNVTHIRHTGERASWNIYPPSSGPSIDVQMPYGTPYNHAQNPQLAPAMPRGSDPSGLLHPTFAALHPPSGYFQLNPQVSGQAEYPSPSTSHLTSVVDATGVLPTNSNTGVLNVHSLTPSNGVLEQTRNYRIVVEREEDADSPLEIPGVKKLDFASPDDVRFNLLSRLQFHFTHPLFDWQTFKLRLVHKTIKKTFGSAVEVADRLFYHELSELVVSVIRV</sequence>
<feature type="compositionally biased region" description="Basic and acidic residues" evidence="1">
    <location>
        <begin position="1043"/>
        <end position="1055"/>
    </location>
</feature>
<evidence type="ECO:0000256" key="1">
    <source>
        <dbReference type="SAM" id="MobiDB-lite"/>
    </source>
</evidence>
<reference evidence="2 3" key="1">
    <citation type="submission" date="2019-10" db="EMBL/GenBank/DDBJ databases">
        <authorList>
            <person name="Palmer J.M."/>
        </authorList>
    </citation>
    <scope>NUCLEOTIDE SEQUENCE [LARGE SCALE GENOMIC DNA]</scope>
    <source>
        <strain evidence="2 3">TWF694</strain>
    </source>
</reference>
<feature type="region of interest" description="Disordered" evidence="1">
    <location>
        <begin position="983"/>
        <end position="1058"/>
    </location>
</feature>
<evidence type="ECO:0000313" key="2">
    <source>
        <dbReference type="EMBL" id="KAK6523240.1"/>
    </source>
</evidence>
<name>A0AAV9WSR1_9PEZI</name>
<feature type="compositionally biased region" description="Polar residues" evidence="1">
    <location>
        <begin position="999"/>
        <end position="1008"/>
    </location>
</feature>
<feature type="compositionally biased region" description="Polar residues" evidence="1">
    <location>
        <begin position="662"/>
        <end position="672"/>
    </location>
</feature>
<feature type="region of interest" description="Disordered" evidence="1">
    <location>
        <begin position="173"/>
        <end position="258"/>
    </location>
</feature>
<dbReference type="EMBL" id="JAVHJO010000019">
    <property type="protein sequence ID" value="KAK6523240.1"/>
    <property type="molecule type" value="Genomic_DNA"/>
</dbReference>